<comment type="cofactor">
    <cofactor evidence="1">
        <name>Mg(2+)</name>
        <dbReference type="ChEBI" id="CHEBI:18420"/>
    </cofactor>
</comment>
<dbReference type="NCBIfam" id="TIGR01460">
    <property type="entry name" value="HAD-SF-IIA"/>
    <property type="match status" value="1"/>
</dbReference>
<evidence type="ECO:0000256" key="1">
    <source>
        <dbReference type="ARBA" id="ARBA00001946"/>
    </source>
</evidence>
<dbReference type="AlphaFoldDB" id="A0A5Q2RRE9"/>
<dbReference type="EMBL" id="CP045851">
    <property type="protein sequence ID" value="QGG95765.1"/>
    <property type="molecule type" value="Genomic_DNA"/>
</dbReference>
<evidence type="ECO:0000256" key="2">
    <source>
        <dbReference type="ARBA" id="ARBA00007958"/>
    </source>
</evidence>
<dbReference type="NCBIfam" id="TIGR01458">
    <property type="entry name" value="HAD-SF-IIA-hyp3"/>
    <property type="match status" value="1"/>
</dbReference>
<reference evidence="6 7" key="1">
    <citation type="submission" date="2019-11" db="EMBL/GenBank/DDBJ databases">
        <authorList>
            <person name="He Y."/>
        </authorList>
    </citation>
    <scope>NUCLEOTIDE SEQUENCE [LARGE SCALE GENOMIC DNA]</scope>
    <source>
        <strain evidence="6 7">SCSIO 58843</strain>
    </source>
</reference>
<dbReference type="KEGG" id="atq:GH723_12030"/>
<dbReference type="GO" id="GO:0005737">
    <property type="term" value="C:cytoplasm"/>
    <property type="evidence" value="ECO:0007669"/>
    <property type="project" value="TreeGrafter"/>
</dbReference>
<name>A0A5Q2RRE9_9ACTN</name>
<dbReference type="InterPro" id="IPR023214">
    <property type="entry name" value="HAD_sf"/>
</dbReference>
<dbReference type="Proteomes" id="UP000334019">
    <property type="component" value="Chromosome"/>
</dbReference>
<keyword evidence="7" id="KW-1185">Reference proteome</keyword>
<dbReference type="Pfam" id="PF13242">
    <property type="entry name" value="Hydrolase_like"/>
    <property type="match status" value="1"/>
</dbReference>
<evidence type="ECO:0000256" key="3">
    <source>
        <dbReference type="ARBA" id="ARBA00022723"/>
    </source>
</evidence>
<evidence type="ECO:0000256" key="5">
    <source>
        <dbReference type="ARBA" id="ARBA00039666"/>
    </source>
</evidence>
<organism evidence="6 7">
    <name type="scientific">Actinomarinicola tropica</name>
    <dbReference type="NCBI Taxonomy" id="2789776"/>
    <lineage>
        <taxon>Bacteria</taxon>
        <taxon>Bacillati</taxon>
        <taxon>Actinomycetota</taxon>
        <taxon>Acidimicrobiia</taxon>
        <taxon>Acidimicrobiales</taxon>
        <taxon>Iamiaceae</taxon>
        <taxon>Actinomarinicola</taxon>
    </lineage>
</organism>
<evidence type="ECO:0000313" key="6">
    <source>
        <dbReference type="EMBL" id="QGG95765.1"/>
    </source>
</evidence>
<protein>
    <recommendedName>
        <fullName evidence="5">Haloacid dehalogenase-like hydrolase domain-containing protein 2</fullName>
    </recommendedName>
</protein>
<keyword evidence="3" id="KW-0479">Metal-binding</keyword>
<dbReference type="InterPro" id="IPR006357">
    <property type="entry name" value="HAD-SF_hydro_IIA"/>
</dbReference>
<accession>A0A5Q2RRE9</accession>
<keyword evidence="4" id="KW-0460">Magnesium</keyword>
<dbReference type="SUPFAM" id="SSF56784">
    <property type="entry name" value="HAD-like"/>
    <property type="match status" value="1"/>
</dbReference>
<dbReference type="PANTHER" id="PTHR19288">
    <property type="entry name" value="4-NITROPHENYLPHOSPHATASE-RELATED"/>
    <property type="match status" value="1"/>
</dbReference>
<dbReference type="GO" id="GO:0016791">
    <property type="term" value="F:phosphatase activity"/>
    <property type="evidence" value="ECO:0007669"/>
    <property type="project" value="InterPro"/>
</dbReference>
<keyword evidence="6" id="KW-0378">Hydrolase</keyword>
<evidence type="ECO:0000256" key="4">
    <source>
        <dbReference type="ARBA" id="ARBA00022842"/>
    </source>
</evidence>
<dbReference type="GO" id="GO:0046872">
    <property type="term" value="F:metal ion binding"/>
    <property type="evidence" value="ECO:0007669"/>
    <property type="project" value="UniProtKB-KW"/>
</dbReference>
<dbReference type="RefSeq" id="WP_153759871.1">
    <property type="nucleotide sequence ID" value="NZ_CP045851.1"/>
</dbReference>
<gene>
    <name evidence="6" type="ORF">GH723_12030</name>
</gene>
<dbReference type="InterPro" id="IPR036412">
    <property type="entry name" value="HAD-like_sf"/>
</dbReference>
<sequence>MDDEARGLLIDIDGVLVMSWRPLPGAVEALAGLRDAEVPLRFATNTTTRTRDEIAATLTAVGMPVRSDEILSAPAATASYLREHHPGARCLLLNEGDLRADLIGVQLVDTGQVDVVVVGGAGPSFTYEAFNRAFAALHDGASLVAMHRNLTWRTIEGLQLDSGGFVGALEEAADVEATVIGKPSAEFFAAAARDLGLAPSTITMVGDDVHNDVLAAQDAGMRGVLVRTGKFEPGHLDGLERRPDAVIDSLGDLQALLAAR</sequence>
<dbReference type="Pfam" id="PF13344">
    <property type="entry name" value="Hydrolase_6"/>
    <property type="match status" value="1"/>
</dbReference>
<dbReference type="PANTHER" id="PTHR19288:SF46">
    <property type="entry name" value="HALOACID DEHALOGENASE-LIKE HYDROLASE DOMAIN-CONTAINING PROTEIN 2"/>
    <property type="match status" value="1"/>
</dbReference>
<proteinExistence type="inferred from homology"/>
<dbReference type="InterPro" id="IPR006355">
    <property type="entry name" value="LHPP/HDHD2"/>
</dbReference>
<comment type="similarity">
    <text evidence="2">Belongs to the HAD-like hydrolase superfamily.</text>
</comment>
<evidence type="ECO:0000313" key="7">
    <source>
        <dbReference type="Proteomes" id="UP000334019"/>
    </source>
</evidence>
<dbReference type="Gene3D" id="3.40.50.1000">
    <property type="entry name" value="HAD superfamily/HAD-like"/>
    <property type="match status" value="2"/>
</dbReference>